<keyword evidence="2" id="KW-1185">Reference proteome</keyword>
<organism evidence="1 2">
    <name type="scientific">Popillia japonica</name>
    <name type="common">Japanese beetle</name>
    <dbReference type="NCBI Taxonomy" id="7064"/>
    <lineage>
        <taxon>Eukaryota</taxon>
        <taxon>Metazoa</taxon>
        <taxon>Ecdysozoa</taxon>
        <taxon>Arthropoda</taxon>
        <taxon>Hexapoda</taxon>
        <taxon>Insecta</taxon>
        <taxon>Pterygota</taxon>
        <taxon>Neoptera</taxon>
        <taxon>Endopterygota</taxon>
        <taxon>Coleoptera</taxon>
        <taxon>Polyphaga</taxon>
        <taxon>Scarabaeiformia</taxon>
        <taxon>Scarabaeidae</taxon>
        <taxon>Rutelinae</taxon>
        <taxon>Popillia</taxon>
    </lineage>
</organism>
<evidence type="ECO:0000313" key="2">
    <source>
        <dbReference type="Proteomes" id="UP001458880"/>
    </source>
</evidence>
<name>A0AAW1KL33_POPJA</name>
<evidence type="ECO:0000313" key="1">
    <source>
        <dbReference type="EMBL" id="KAK9719813.1"/>
    </source>
</evidence>
<sequence length="125" mass="14615">MESESVCAFKDVFQNKISELRFKVNSCSITNEENYEQIVKEVMETKNKTKKTSLDYRRLKRYDILTVGTITKLIVPLHRSNNNEVKYFVHNDEIFDILKTAHIETGHGGLHKVHDVVKYKYAHIA</sequence>
<dbReference type="EMBL" id="JASPKY010000216">
    <property type="protein sequence ID" value="KAK9719813.1"/>
    <property type="molecule type" value="Genomic_DNA"/>
</dbReference>
<comment type="caution">
    <text evidence="1">The sequence shown here is derived from an EMBL/GenBank/DDBJ whole genome shotgun (WGS) entry which is preliminary data.</text>
</comment>
<evidence type="ECO:0008006" key="3">
    <source>
        <dbReference type="Google" id="ProtNLM"/>
    </source>
</evidence>
<dbReference type="Proteomes" id="UP001458880">
    <property type="component" value="Unassembled WGS sequence"/>
</dbReference>
<proteinExistence type="predicted"/>
<gene>
    <name evidence="1" type="ORF">QE152_g22465</name>
</gene>
<reference evidence="1 2" key="1">
    <citation type="journal article" date="2024" name="BMC Genomics">
        <title>De novo assembly and annotation of Popillia japonica's genome with initial clues to its potential as an invasive pest.</title>
        <authorList>
            <person name="Cucini C."/>
            <person name="Boschi S."/>
            <person name="Funari R."/>
            <person name="Cardaioli E."/>
            <person name="Iannotti N."/>
            <person name="Marturano G."/>
            <person name="Paoli F."/>
            <person name="Bruttini M."/>
            <person name="Carapelli A."/>
            <person name="Frati F."/>
            <person name="Nardi F."/>
        </authorList>
    </citation>
    <scope>NUCLEOTIDE SEQUENCE [LARGE SCALE GENOMIC DNA]</scope>
    <source>
        <strain evidence="1">DMR45628</strain>
    </source>
</reference>
<accession>A0AAW1KL33</accession>
<protein>
    <recommendedName>
        <fullName evidence="3">KRAB-A domain-containing protein 2-like</fullName>
    </recommendedName>
</protein>
<dbReference type="AlphaFoldDB" id="A0AAW1KL33"/>